<organism evidence="1 2">
    <name type="scientific">Tistlia consotensis USBA 355</name>
    <dbReference type="NCBI Taxonomy" id="560819"/>
    <lineage>
        <taxon>Bacteria</taxon>
        <taxon>Pseudomonadati</taxon>
        <taxon>Pseudomonadota</taxon>
        <taxon>Alphaproteobacteria</taxon>
        <taxon>Rhodospirillales</taxon>
        <taxon>Rhodovibrionaceae</taxon>
        <taxon>Tistlia</taxon>
    </lineage>
</organism>
<name>A0A1Y6BKF6_9PROT</name>
<dbReference type="InterPro" id="IPR058248">
    <property type="entry name" value="Lxx211020-like"/>
</dbReference>
<evidence type="ECO:0008006" key="3">
    <source>
        <dbReference type="Google" id="ProtNLM"/>
    </source>
</evidence>
<dbReference type="SUPFAM" id="SSF110087">
    <property type="entry name" value="DR1885-like metal-binding protein"/>
    <property type="match status" value="1"/>
</dbReference>
<keyword evidence="2" id="KW-1185">Reference proteome</keyword>
<reference evidence="1 2" key="1">
    <citation type="submission" date="2017-04" db="EMBL/GenBank/DDBJ databases">
        <authorList>
            <person name="Afonso C.L."/>
            <person name="Miller P.J."/>
            <person name="Scott M.A."/>
            <person name="Spackman E."/>
            <person name="Goraichik I."/>
            <person name="Dimitrov K.M."/>
            <person name="Suarez D.L."/>
            <person name="Swayne D.E."/>
        </authorList>
    </citation>
    <scope>NUCLEOTIDE SEQUENCE [LARGE SCALE GENOMIC DNA]</scope>
    <source>
        <strain evidence="1 2">USBA 355</strain>
    </source>
</reference>
<dbReference type="PANTHER" id="PTHR36302:SF1">
    <property type="entry name" value="COPPER CHAPERONE PCU(A)C"/>
    <property type="match status" value="1"/>
</dbReference>
<dbReference type="EMBL" id="FWZX01000006">
    <property type="protein sequence ID" value="SMF15906.1"/>
    <property type="molecule type" value="Genomic_DNA"/>
</dbReference>
<gene>
    <name evidence="1" type="ORF">SAMN05428998_10610</name>
</gene>
<dbReference type="Pfam" id="PF04314">
    <property type="entry name" value="PCuAC"/>
    <property type="match status" value="1"/>
</dbReference>
<dbReference type="AlphaFoldDB" id="A0A1Y6BKF6"/>
<dbReference type="Gene3D" id="2.60.40.1890">
    <property type="entry name" value="PCu(A)C copper chaperone"/>
    <property type="match status" value="1"/>
</dbReference>
<dbReference type="InterPro" id="IPR007410">
    <property type="entry name" value="LpqE-like"/>
</dbReference>
<dbReference type="InterPro" id="IPR036182">
    <property type="entry name" value="PCuAC_sf"/>
</dbReference>
<proteinExistence type="predicted"/>
<dbReference type="Proteomes" id="UP000192917">
    <property type="component" value="Unassembled WGS sequence"/>
</dbReference>
<dbReference type="STRING" id="560819.SAMN05428998_10610"/>
<accession>A0A1Y6BKF6</accession>
<protein>
    <recommendedName>
        <fullName evidence="3">Copper(I)-binding protein</fullName>
    </recommendedName>
</protein>
<sequence>MTQPKTGRRMRPRTIESAREGSFPMPRFLTRLNIIHLVGAALALLIAMLAVAQAHEYQLGQLHIDHPWARASAGPAPTGAAYLTIDNKGTQADRLIAVETPAAKRAEIHQSLMEGGVMKMRAVEGGLALPAGASTALAPGGYHVMLMGLVKPLKEGESFPMTLTFEKAGKVEVEITVEPIGYSGEHKMKMKTN</sequence>
<evidence type="ECO:0000313" key="1">
    <source>
        <dbReference type="EMBL" id="SMF15906.1"/>
    </source>
</evidence>
<dbReference type="PANTHER" id="PTHR36302">
    <property type="entry name" value="BLR7088 PROTEIN"/>
    <property type="match status" value="1"/>
</dbReference>
<evidence type="ECO:0000313" key="2">
    <source>
        <dbReference type="Proteomes" id="UP000192917"/>
    </source>
</evidence>